<dbReference type="InterPro" id="IPR023214">
    <property type="entry name" value="HAD_sf"/>
</dbReference>
<dbReference type="Gene3D" id="3.40.50.2020">
    <property type="match status" value="1"/>
</dbReference>
<dbReference type="InterPro" id="IPR000836">
    <property type="entry name" value="PRTase_dom"/>
</dbReference>
<proteinExistence type="predicted"/>
<dbReference type="SUPFAM" id="SSF56784">
    <property type="entry name" value="HAD-like"/>
    <property type="match status" value="1"/>
</dbReference>
<keyword evidence="2" id="KW-1185">Reference proteome</keyword>
<dbReference type="EMBL" id="JBHSOF010000022">
    <property type="protein sequence ID" value="MFC5665016.1"/>
    <property type="molecule type" value="Genomic_DNA"/>
</dbReference>
<dbReference type="InterPro" id="IPR036412">
    <property type="entry name" value="HAD-like_sf"/>
</dbReference>
<dbReference type="CDD" id="cd06223">
    <property type="entry name" value="PRTases_typeI"/>
    <property type="match status" value="1"/>
</dbReference>
<dbReference type="RefSeq" id="WP_380226705.1">
    <property type="nucleotide sequence ID" value="NZ_JBHSOF010000022.1"/>
</dbReference>
<dbReference type="InterPro" id="IPR029057">
    <property type="entry name" value="PRTase-like"/>
</dbReference>
<comment type="caution">
    <text evidence="1">The sequence shown here is derived from an EMBL/GenBank/DDBJ whole genome shotgun (WGS) entry which is preliminary data.</text>
</comment>
<name>A0ABW0X3J2_9ACTN</name>
<evidence type="ECO:0000313" key="2">
    <source>
        <dbReference type="Proteomes" id="UP001595975"/>
    </source>
</evidence>
<accession>A0ABW0X3J2</accession>
<reference evidence="2" key="1">
    <citation type="journal article" date="2019" name="Int. J. Syst. Evol. Microbiol.">
        <title>The Global Catalogue of Microorganisms (GCM) 10K type strain sequencing project: providing services to taxonomists for standard genome sequencing and annotation.</title>
        <authorList>
            <consortium name="The Broad Institute Genomics Platform"/>
            <consortium name="The Broad Institute Genome Sequencing Center for Infectious Disease"/>
            <person name="Wu L."/>
            <person name="Ma J."/>
        </authorList>
    </citation>
    <scope>NUCLEOTIDE SEQUENCE [LARGE SCALE GENOMIC DNA]</scope>
    <source>
        <strain evidence="2">CGMCC 4.1437</strain>
    </source>
</reference>
<dbReference type="SUPFAM" id="SSF53271">
    <property type="entry name" value="PRTase-like"/>
    <property type="match status" value="1"/>
</dbReference>
<evidence type="ECO:0000313" key="1">
    <source>
        <dbReference type="EMBL" id="MFC5665016.1"/>
    </source>
</evidence>
<dbReference type="Gene3D" id="3.40.50.1000">
    <property type="entry name" value="HAD superfamily/HAD-like"/>
    <property type="match status" value="1"/>
</dbReference>
<dbReference type="Proteomes" id="UP001595975">
    <property type="component" value="Unassembled WGS sequence"/>
</dbReference>
<gene>
    <name evidence="1" type="ORF">ACFP3U_18770</name>
</gene>
<organism evidence="1 2">
    <name type="scientific">Kitasatospora misakiensis</name>
    <dbReference type="NCBI Taxonomy" id="67330"/>
    <lineage>
        <taxon>Bacteria</taxon>
        <taxon>Bacillati</taxon>
        <taxon>Actinomycetota</taxon>
        <taxon>Actinomycetes</taxon>
        <taxon>Kitasatosporales</taxon>
        <taxon>Streptomycetaceae</taxon>
        <taxon>Kitasatospora</taxon>
    </lineage>
</organism>
<sequence length="417" mass="45982">MVFDYKAVFENGTRKSHPDVAQVLHTLDQQGVVWVLLTTGRVDAAAHCTAAGLPQPALSLCQDDIPERKPRGSGLWLDEVADRLGLRKAEMVIVGTTEWDYRTGLNGKVLHIHARWASALGTSIESLAADDPAHLYWLLDRHLLHEPEWLFALDDPARRFRVRSLFQPDETFPGTRPTRFDLKTIFTYDQQVEVGDRSARDVLMTHLLCSAYLDDSLPSRAWFCVYPSSTPGKVNDQLAEFLKVARVMACGYYKDDLLVRATPAIDTSRARAGGRHSEVTIATQANTVHLNPDHRRTLKGKTVIVFDDFTTQGMSLDWARNLLTAAGAKEVIGVTIGKYRKPYTFFTPRLGVTIDPYATNSLTPADFTTEQHISAFGTGPVQLVRDTMAMYVAGETGLPAATAPVPTGLSVDEAGTG</sequence>
<protein>
    <recommendedName>
        <fullName evidence="3">Phosphoribosyltransferase</fullName>
    </recommendedName>
</protein>
<evidence type="ECO:0008006" key="3">
    <source>
        <dbReference type="Google" id="ProtNLM"/>
    </source>
</evidence>